<reference evidence="2" key="3">
    <citation type="submission" date="2015-06" db="UniProtKB">
        <authorList>
            <consortium name="EnsemblPlants"/>
        </authorList>
    </citation>
    <scope>IDENTIFICATION</scope>
    <source>
        <strain evidence="2">cv. Jemalong A17</strain>
    </source>
</reference>
<name>A0A072TGK4_MEDTR</name>
<reference evidence="1 3" key="1">
    <citation type="journal article" date="2011" name="Nature">
        <title>The Medicago genome provides insight into the evolution of rhizobial symbioses.</title>
        <authorList>
            <person name="Young N.D."/>
            <person name="Debelle F."/>
            <person name="Oldroyd G.E."/>
            <person name="Geurts R."/>
            <person name="Cannon S.B."/>
            <person name="Udvardi M.K."/>
            <person name="Benedito V.A."/>
            <person name="Mayer K.F."/>
            <person name="Gouzy J."/>
            <person name="Schoof H."/>
            <person name="Van de Peer Y."/>
            <person name="Proost S."/>
            <person name="Cook D.R."/>
            <person name="Meyers B.C."/>
            <person name="Spannagl M."/>
            <person name="Cheung F."/>
            <person name="De Mita S."/>
            <person name="Krishnakumar V."/>
            <person name="Gundlach H."/>
            <person name="Zhou S."/>
            <person name="Mudge J."/>
            <person name="Bharti A.K."/>
            <person name="Murray J.D."/>
            <person name="Naoumkina M.A."/>
            <person name="Rosen B."/>
            <person name="Silverstein K.A."/>
            <person name="Tang H."/>
            <person name="Rombauts S."/>
            <person name="Zhao P.X."/>
            <person name="Zhou P."/>
            <person name="Barbe V."/>
            <person name="Bardou P."/>
            <person name="Bechner M."/>
            <person name="Bellec A."/>
            <person name="Berger A."/>
            <person name="Berges H."/>
            <person name="Bidwell S."/>
            <person name="Bisseling T."/>
            <person name="Choisne N."/>
            <person name="Couloux A."/>
            <person name="Denny R."/>
            <person name="Deshpande S."/>
            <person name="Dai X."/>
            <person name="Doyle J.J."/>
            <person name="Dudez A.M."/>
            <person name="Farmer A.D."/>
            <person name="Fouteau S."/>
            <person name="Franken C."/>
            <person name="Gibelin C."/>
            <person name="Gish J."/>
            <person name="Goldstein S."/>
            <person name="Gonzalez A.J."/>
            <person name="Green P.J."/>
            <person name="Hallab A."/>
            <person name="Hartog M."/>
            <person name="Hua A."/>
            <person name="Humphray S.J."/>
            <person name="Jeong D.H."/>
            <person name="Jing Y."/>
            <person name="Jocker A."/>
            <person name="Kenton S.M."/>
            <person name="Kim D.J."/>
            <person name="Klee K."/>
            <person name="Lai H."/>
            <person name="Lang C."/>
            <person name="Lin S."/>
            <person name="Macmil S.L."/>
            <person name="Magdelenat G."/>
            <person name="Matthews L."/>
            <person name="McCorrison J."/>
            <person name="Monaghan E.L."/>
            <person name="Mun J.H."/>
            <person name="Najar F.Z."/>
            <person name="Nicholson C."/>
            <person name="Noirot C."/>
            <person name="O'Bleness M."/>
            <person name="Paule C.R."/>
            <person name="Poulain J."/>
            <person name="Prion F."/>
            <person name="Qin B."/>
            <person name="Qu C."/>
            <person name="Retzel E.F."/>
            <person name="Riddle C."/>
            <person name="Sallet E."/>
            <person name="Samain S."/>
            <person name="Samson N."/>
            <person name="Sanders I."/>
            <person name="Saurat O."/>
            <person name="Scarpelli C."/>
            <person name="Schiex T."/>
            <person name="Segurens B."/>
            <person name="Severin A.J."/>
            <person name="Sherrier D.J."/>
            <person name="Shi R."/>
            <person name="Sims S."/>
            <person name="Singer S.R."/>
            <person name="Sinharoy S."/>
            <person name="Sterck L."/>
            <person name="Viollet A."/>
            <person name="Wang B.B."/>
            <person name="Wang K."/>
            <person name="Wang M."/>
            <person name="Wang X."/>
            <person name="Warfsmann J."/>
            <person name="Weissenbach J."/>
            <person name="White D.D."/>
            <person name="White J.D."/>
            <person name="Wiley G.B."/>
            <person name="Wincker P."/>
            <person name="Xing Y."/>
            <person name="Yang L."/>
            <person name="Yao Z."/>
            <person name="Ying F."/>
            <person name="Zhai J."/>
            <person name="Zhou L."/>
            <person name="Zuber A."/>
            <person name="Denarie J."/>
            <person name="Dixon R.A."/>
            <person name="May G.D."/>
            <person name="Schwartz D.C."/>
            <person name="Rogers J."/>
            <person name="Quetier F."/>
            <person name="Town C.D."/>
            <person name="Roe B.A."/>
        </authorList>
    </citation>
    <scope>NUCLEOTIDE SEQUENCE [LARGE SCALE GENOMIC DNA]</scope>
    <source>
        <strain evidence="1">A17</strain>
        <strain evidence="2 3">cv. Jemalong A17</strain>
    </source>
</reference>
<dbReference type="Proteomes" id="UP000002051">
    <property type="component" value="Unassembled WGS sequence"/>
</dbReference>
<accession>A0A072TGK4</accession>
<dbReference type="Pfam" id="PF08284">
    <property type="entry name" value="RVP_2"/>
    <property type="match status" value="1"/>
</dbReference>
<keyword evidence="3" id="KW-1185">Reference proteome</keyword>
<gene>
    <name evidence="1" type="ORF">MTR_0233s0050</name>
</gene>
<dbReference type="HOGENOM" id="CLU_1962899_0_0_1"/>
<dbReference type="EMBL" id="KL402958">
    <property type="protein sequence ID" value="KEH16316.1"/>
    <property type="molecule type" value="Genomic_DNA"/>
</dbReference>
<dbReference type="AlphaFoldDB" id="A0A072TGK4"/>
<dbReference type="EnsemblPlants" id="KEH16316">
    <property type="protein sequence ID" value="KEH16316"/>
    <property type="gene ID" value="MTR_0233s0050"/>
</dbReference>
<reference evidence="1 3" key="2">
    <citation type="journal article" date="2014" name="BMC Genomics">
        <title>An improved genome release (version Mt4.0) for the model legume Medicago truncatula.</title>
        <authorList>
            <person name="Tang H."/>
            <person name="Krishnakumar V."/>
            <person name="Bidwell S."/>
            <person name="Rosen B."/>
            <person name="Chan A."/>
            <person name="Zhou S."/>
            <person name="Gentzbittel L."/>
            <person name="Childs K.L."/>
            <person name="Yandell M."/>
            <person name="Gundlach H."/>
            <person name="Mayer K.F."/>
            <person name="Schwartz D.C."/>
            <person name="Town C.D."/>
        </authorList>
    </citation>
    <scope>GENOME REANNOTATION</scope>
    <source>
        <strain evidence="1">A17</strain>
        <strain evidence="2 3">cv. Jemalong A17</strain>
    </source>
</reference>
<protein>
    <submittedName>
        <fullName evidence="1 2">Uncharacterized protein</fullName>
    </submittedName>
</protein>
<evidence type="ECO:0000313" key="3">
    <source>
        <dbReference type="Proteomes" id="UP000002051"/>
    </source>
</evidence>
<evidence type="ECO:0000313" key="2">
    <source>
        <dbReference type="EnsemblPlants" id="KEH16316"/>
    </source>
</evidence>
<sequence length="128" mass="14318">MKFDLNFEGKLKSSTRRVKGMNLETNAVLKIMVRQVRKGRKEVGARCRNQVTVTVERLTPLSGGKVIDTPTNGSVTTSFSCAKCPVSFGSVDFELYLVCLLLKHMDVIFGIELGRRQLRLSEDVPLEI</sequence>
<organism evidence="1 3">
    <name type="scientific">Medicago truncatula</name>
    <name type="common">Barrel medic</name>
    <name type="synonym">Medicago tribuloides</name>
    <dbReference type="NCBI Taxonomy" id="3880"/>
    <lineage>
        <taxon>Eukaryota</taxon>
        <taxon>Viridiplantae</taxon>
        <taxon>Streptophyta</taxon>
        <taxon>Embryophyta</taxon>
        <taxon>Tracheophyta</taxon>
        <taxon>Spermatophyta</taxon>
        <taxon>Magnoliopsida</taxon>
        <taxon>eudicotyledons</taxon>
        <taxon>Gunneridae</taxon>
        <taxon>Pentapetalae</taxon>
        <taxon>rosids</taxon>
        <taxon>fabids</taxon>
        <taxon>Fabales</taxon>
        <taxon>Fabaceae</taxon>
        <taxon>Papilionoideae</taxon>
        <taxon>50 kb inversion clade</taxon>
        <taxon>NPAAA clade</taxon>
        <taxon>Hologalegina</taxon>
        <taxon>IRL clade</taxon>
        <taxon>Trifolieae</taxon>
        <taxon>Medicago</taxon>
    </lineage>
</organism>
<evidence type="ECO:0000313" key="1">
    <source>
        <dbReference type="EMBL" id="KEH16316.1"/>
    </source>
</evidence>
<proteinExistence type="predicted"/>